<dbReference type="GO" id="GO:0008483">
    <property type="term" value="F:transaminase activity"/>
    <property type="evidence" value="ECO:0007669"/>
    <property type="project" value="TreeGrafter"/>
</dbReference>
<feature type="modified residue" description="N6-(pyridoxal phosphate)lysine" evidence="3">
    <location>
        <position position="179"/>
    </location>
</feature>
<protein>
    <submittedName>
        <fullName evidence="5">dTDP-4-amino-4,6-dideoxygalactose transaminase</fullName>
    </submittedName>
</protein>
<gene>
    <name evidence="5" type="ORF">EV188_11143</name>
</gene>
<evidence type="ECO:0000256" key="3">
    <source>
        <dbReference type="PIRSR" id="PIRSR000390-2"/>
    </source>
</evidence>
<dbReference type="OrthoDB" id="5342089at2"/>
<dbReference type="InterPro" id="IPR000653">
    <property type="entry name" value="DegT/StrS_aminotransferase"/>
</dbReference>
<evidence type="ECO:0000256" key="2">
    <source>
        <dbReference type="PIRSR" id="PIRSR000390-1"/>
    </source>
</evidence>
<dbReference type="Pfam" id="PF01041">
    <property type="entry name" value="DegT_DnrJ_EryC1"/>
    <property type="match status" value="1"/>
</dbReference>
<sequence>MIEISDVLLGPDVEESVLSVLRSGRLTQGPKVSELEAAFASMCGVRHAVAVNNGTTALVAAFRVLDIGPGDEVIVPAFTFVATANAALETGATVRLVDIDSSDFCIDTGAMSEAVTSRTAAVVPVHLFGHPADLGKIAPFAEEQGLRIVEDAAQAHGASFAGRPVGGFGTGCFSFYATKNLAAGEGGIVTTDDDEVAERLRVLRNQGMRVRYEYEVVGNNYRMTDLAAAVVLPQLARYCQQVERRRANARVLAELLHDLPELALPTVAAERTHVWHQYTVRVLASLSRDELADRLREQGVASGVYYPKPLQQYDCYREHPRVIADPTPTADAVASTCLSLPVHAGLTSTDLTEIAAAVRRALRPPRT</sequence>
<evidence type="ECO:0000313" key="5">
    <source>
        <dbReference type="EMBL" id="TDQ48873.1"/>
    </source>
</evidence>
<dbReference type="GO" id="GO:0030170">
    <property type="term" value="F:pyridoxal phosphate binding"/>
    <property type="evidence" value="ECO:0007669"/>
    <property type="project" value="TreeGrafter"/>
</dbReference>
<dbReference type="PANTHER" id="PTHR30244">
    <property type="entry name" value="TRANSAMINASE"/>
    <property type="match status" value="1"/>
</dbReference>
<proteinExistence type="inferred from homology"/>
<evidence type="ECO:0000256" key="4">
    <source>
        <dbReference type="RuleBase" id="RU004508"/>
    </source>
</evidence>
<dbReference type="InterPro" id="IPR015424">
    <property type="entry name" value="PyrdxlP-dep_Trfase"/>
</dbReference>
<dbReference type="Proteomes" id="UP000295705">
    <property type="component" value="Unassembled WGS sequence"/>
</dbReference>
<comment type="caution">
    <text evidence="5">The sequence shown here is derived from an EMBL/GenBank/DDBJ whole genome shotgun (WGS) entry which is preliminary data.</text>
</comment>
<dbReference type="InterPro" id="IPR015421">
    <property type="entry name" value="PyrdxlP-dep_Trfase_major"/>
</dbReference>
<dbReference type="GO" id="GO:0000271">
    <property type="term" value="P:polysaccharide biosynthetic process"/>
    <property type="evidence" value="ECO:0007669"/>
    <property type="project" value="TreeGrafter"/>
</dbReference>
<accession>A0A4R6UT57</accession>
<dbReference type="Gene3D" id="3.40.640.10">
    <property type="entry name" value="Type I PLP-dependent aspartate aminotransferase-like (Major domain)"/>
    <property type="match status" value="1"/>
</dbReference>
<keyword evidence="3 4" id="KW-0663">Pyridoxal phosphate</keyword>
<dbReference type="SUPFAM" id="SSF53383">
    <property type="entry name" value="PLP-dependent transferases"/>
    <property type="match status" value="1"/>
</dbReference>
<keyword evidence="6" id="KW-1185">Reference proteome</keyword>
<evidence type="ECO:0000256" key="1">
    <source>
        <dbReference type="ARBA" id="ARBA00001933"/>
    </source>
</evidence>
<comment type="similarity">
    <text evidence="4">Belongs to the DegT/DnrJ/EryC1 family.</text>
</comment>
<dbReference type="EMBL" id="SNYO01000011">
    <property type="protein sequence ID" value="TDQ48873.1"/>
    <property type="molecule type" value="Genomic_DNA"/>
</dbReference>
<dbReference type="PANTHER" id="PTHR30244:SF34">
    <property type="entry name" value="DTDP-4-AMINO-4,6-DIDEOXYGALACTOSE TRANSAMINASE"/>
    <property type="match status" value="1"/>
</dbReference>
<reference evidence="5 6" key="1">
    <citation type="submission" date="2019-03" db="EMBL/GenBank/DDBJ databases">
        <title>Genomic Encyclopedia of Type Strains, Phase IV (KMG-IV): sequencing the most valuable type-strain genomes for metagenomic binning, comparative biology and taxonomic classification.</title>
        <authorList>
            <person name="Goeker M."/>
        </authorList>
    </citation>
    <scope>NUCLEOTIDE SEQUENCE [LARGE SCALE GENOMIC DNA]</scope>
    <source>
        <strain evidence="5 6">DSM 45775</strain>
    </source>
</reference>
<dbReference type="AlphaFoldDB" id="A0A4R6UT57"/>
<dbReference type="PIRSF" id="PIRSF000390">
    <property type="entry name" value="PLP_StrS"/>
    <property type="match status" value="1"/>
</dbReference>
<feature type="active site" description="Proton acceptor" evidence="2">
    <location>
        <position position="179"/>
    </location>
</feature>
<name>A0A4R6UT57_9PSEU</name>
<dbReference type="RefSeq" id="WP_133829359.1">
    <property type="nucleotide sequence ID" value="NZ_BAABHR010000021.1"/>
</dbReference>
<evidence type="ECO:0000313" key="6">
    <source>
        <dbReference type="Proteomes" id="UP000295705"/>
    </source>
</evidence>
<comment type="cofactor">
    <cofactor evidence="1">
        <name>pyridoxal 5'-phosphate</name>
        <dbReference type="ChEBI" id="CHEBI:597326"/>
    </cofactor>
</comment>
<dbReference type="CDD" id="cd00616">
    <property type="entry name" value="AHBA_syn"/>
    <property type="match status" value="1"/>
</dbReference>
<organism evidence="5 6">
    <name type="scientific">Actinomycetospora succinea</name>
    <dbReference type="NCBI Taxonomy" id="663603"/>
    <lineage>
        <taxon>Bacteria</taxon>
        <taxon>Bacillati</taxon>
        <taxon>Actinomycetota</taxon>
        <taxon>Actinomycetes</taxon>
        <taxon>Pseudonocardiales</taxon>
        <taxon>Pseudonocardiaceae</taxon>
        <taxon>Actinomycetospora</taxon>
    </lineage>
</organism>
<dbReference type="Gene3D" id="3.90.1150.10">
    <property type="entry name" value="Aspartate Aminotransferase, domain 1"/>
    <property type="match status" value="1"/>
</dbReference>
<dbReference type="InterPro" id="IPR015422">
    <property type="entry name" value="PyrdxlP-dep_Trfase_small"/>
</dbReference>